<evidence type="ECO:0000256" key="1">
    <source>
        <dbReference type="SAM" id="MobiDB-lite"/>
    </source>
</evidence>
<accession>A0A8T3VIC2</accession>
<proteinExistence type="predicted"/>
<keyword evidence="2" id="KW-1133">Transmembrane helix</keyword>
<feature type="compositionally biased region" description="Low complexity" evidence="1">
    <location>
        <begin position="55"/>
        <end position="65"/>
    </location>
</feature>
<organism evidence="3 4">
    <name type="scientific">Methanobrevibacter millerae</name>
    <dbReference type="NCBI Taxonomy" id="230361"/>
    <lineage>
        <taxon>Archaea</taxon>
        <taxon>Methanobacteriati</taxon>
        <taxon>Methanobacteriota</taxon>
        <taxon>Methanomada group</taxon>
        <taxon>Methanobacteria</taxon>
        <taxon>Methanobacteriales</taxon>
        <taxon>Methanobacteriaceae</taxon>
        <taxon>Methanobrevibacter</taxon>
    </lineage>
</organism>
<evidence type="ECO:0000313" key="3">
    <source>
        <dbReference type="EMBL" id="MBE6510912.1"/>
    </source>
</evidence>
<feature type="region of interest" description="Disordered" evidence="1">
    <location>
        <begin position="88"/>
        <end position="121"/>
    </location>
</feature>
<name>A0A8T3VIC2_9EURY</name>
<keyword evidence="2" id="KW-0472">Membrane</keyword>
<dbReference type="EMBL" id="SUTF01000007">
    <property type="protein sequence ID" value="MBE6510912.1"/>
    <property type="molecule type" value="Genomic_DNA"/>
</dbReference>
<dbReference type="Proteomes" id="UP000713479">
    <property type="component" value="Unassembled WGS sequence"/>
</dbReference>
<dbReference type="AlphaFoldDB" id="A0A8T3VIC2"/>
<keyword evidence="2" id="KW-0812">Transmembrane</keyword>
<evidence type="ECO:0000313" key="4">
    <source>
        <dbReference type="Proteomes" id="UP000713479"/>
    </source>
</evidence>
<evidence type="ECO:0000256" key="2">
    <source>
        <dbReference type="SAM" id="Phobius"/>
    </source>
</evidence>
<dbReference type="PROSITE" id="PS51257">
    <property type="entry name" value="PROKAR_LIPOPROTEIN"/>
    <property type="match status" value="1"/>
</dbReference>
<gene>
    <name evidence="3" type="ORF">E7Z74_06565</name>
</gene>
<feature type="region of interest" description="Disordered" evidence="1">
    <location>
        <begin position="44"/>
        <end position="68"/>
    </location>
</feature>
<protein>
    <submittedName>
        <fullName evidence="3">Uncharacterized protein</fullName>
    </submittedName>
</protein>
<reference evidence="3" key="1">
    <citation type="submission" date="2019-04" db="EMBL/GenBank/DDBJ databases">
        <title>Evolution of Biomass-Degrading Anaerobic Consortia Revealed by Metagenomics.</title>
        <authorList>
            <person name="Peng X."/>
        </authorList>
    </citation>
    <scope>NUCLEOTIDE SEQUENCE</scope>
    <source>
        <strain evidence="3">SIG13</strain>
    </source>
</reference>
<sequence>MDLNKIIIILIAVLAIIACGLIFTMNGHEAPAANSTANVSQNVTVEKISAEDESPQQSSGSSSSSTHKVMGEDGYYYIVDDNGNILESLGPSKKHYPNGDRGQSSVEYSDAEPAYKYMDKS</sequence>
<feature type="transmembrane region" description="Helical" evidence="2">
    <location>
        <begin position="6"/>
        <end position="25"/>
    </location>
</feature>
<comment type="caution">
    <text evidence="3">The sequence shown here is derived from an EMBL/GenBank/DDBJ whole genome shotgun (WGS) entry which is preliminary data.</text>
</comment>